<dbReference type="AlphaFoldDB" id="A0A1L9X403"/>
<feature type="binding site" evidence="2">
    <location>
        <begin position="28"/>
        <end position="29"/>
    </location>
    <ligand>
        <name>substrate</name>
    </ligand>
</feature>
<dbReference type="OMA" id="RIYITPR"/>
<dbReference type="InterPro" id="IPR013078">
    <property type="entry name" value="His_Pase_superF_clade-1"/>
</dbReference>
<proteinExistence type="predicted"/>
<reference evidence="4" key="1">
    <citation type="journal article" date="2017" name="Genome Biol.">
        <title>Comparative genomics reveals high biological diversity and specific adaptations in the industrially and medically important fungal genus Aspergillus.</title>
        <authorList>
            <person name="de Vries R.P."/>
            <person name="Riley R."/>
            <person name="Wiebenga A."/>
            <person name="Aguilar-Osorio G."/>
            <person name="Amillis S."/>
            <person name="Uchima C.A."/>
            <person name="Anderluh G."/>
            <person name="Asadollahi M."/>
            <person name="Askin M."/>
            <person name="Barry K."/>
            <person name="Battaglia E."/>
            <person name="Bayram O."/>
            <person name="Benocci T."/>
            <person name="Braus-Stromeyer S.A."/>
            <person name="Caldana C."/>
            <person name="Canovas D."/>
            <person name="Cerqueira G.C."/>
            <person name="Chen F."/>
            <person name="Chen W."/>
            <person name="Choi C."/>
            <person name="Clum A."/>
            <person name="Dos Santos R.A."/>
            <person name="Damasio A.R."/>
            <person name="Diallinas G."/>
            <person name="Emri T."/>
            <person name="Fekete E."/>
            <person name="Flipphi M."/>
            <person name="Freyberg S."/>
            <person name="Gallo A."/>
            <person name="Gournas C."/>
            <person name="Habgood R."/>
            <person name="Hainaut M."/>
            <person name="Harispe M.L."/>
            <person name="Henrissat B."/>
            <person name="Hilden K.S."/>
            <person name="Hope R."/>
            <person name="Hossain A."/>
            <person name="Karabika E."/>
            <person name="Karaffa L."/>
            <person name="Karanyi Z."/>
            <person name="Krasevec N."/>
            <person name="Kuo A."/>
            <person name="Kusch H."/>
            <person name="LaButti K."/>
            <person name="Lagendijk E.L."/>
            <person name="Lapidus A."/>
            <person name="Levasseur A."/>
            <person name="Lindquist E."/>
            <person name="Lipzen A."/>
            <person name="Logrieco A.F."/>
            <person name="MacCabe A."/>
            <person name="Maekelae M.R."/>
            <person name="Malavazi I."/>
            <person name="Melin P."/>
            <person name="Meyer V."/>
            <person name="Mielnichuk N."/>
            <person name="Miskei M."/>
            <person name="Molnar A.P."/>
            <person name="Mule G."/>
            <person name="Ngan C.Y."/>
            <person name="Orejas M."/>
            <person name="Orosz E."/>
            <person name="Ouedraogo J.P."/>
            <person name="Overkamp K.M."/>
            <person name="Park H.-S."/>
            <person name="Perrone G."/>
            <person name="Piumi F."/>
            <person name="Punt P.J."/>
            <person name="Ram A.F."/>
            <person name="Ramon A."/>
            <person name="Rauscher S."/>
            <person name="Record E."/>
            <person name="Riano-Pachon D.M."/>
            <person name="Robert V."/>
            <person name="Roehrig J."/>
            <person name="Ruller R."/>
            <person name="Salamov A."/>
            <person name="Salih N.S."/>
            <person name="Samson R.A."/>
            <person name="Sandor E."/>
            <person name="Sanguinetti M."/>
            <person name="Schuetze T."/>
            <person name="Sepcic K."/>
            <person name="Shelest E."/>
            <person name="Sherlock G."/>
            <person name="Sophianopoulou V."/>
            <person name="Squina F.M."/>
            <person name="Sun H."/>
            <person name="Susca A."/>
            <person name="Todd R.B."/>
            <person name="Tsang A."/>
            <person name="Unkles S.E."/>
            <person name="van de Wiele N."/>
            <person name="van Rossen-Uffink D."/>
            <person name="Oliveira J.V."/>
            <person name="Vesth T.C."/>
            <person name="Visser J."/>
            <person name="Yu J.-H."/>
            <person name="Zhou M."/>
            <person name="Andersen M.R."/>
            <person name="Archer D.B."/>
            <person name="Baker S.E."/>
            <person name="Benoit I."/>
            <person name="Brakhage A.A."/>
            <person name="Braus G.H."/>
            <person name="Fischer R."/>
            <person name="Frisvad J.C."/>
            <person name="Goldman G.H."/>
            <person name="Houbraken J."/>
            <person name="Oakley B."/>
            <person name="Pocsi I."/>
            <person name="Scazzocchio C."/>
            <person name="Seiboth B."/>
            <person name="vanKuyk P.A."/>
            <person name="Wortman J."/>
            <person name="Dyer P.S."/>
            <person name="Grigoriev I.V."/>
        </authorList>
    </citation>
    <scope>NUCLEOTIDE SEQUENCE [LARGE SCALE GENOMIC DNA]</scope>
    <source>
        <strain evidence="4">ATCC 16872 / CBS 172.66 / WB 5094</strain>
    </source>
</reference>
<evidence type="ECO:0000313" key="4">
    <source>
        <dbReference type="Proteomes" id="UP000184546"/>
    </source>
</evidence>
<dbReference type="SUPFAM" id="SSF53254">
    <property type="entry name" value="Phosphoglycerate mutase-like"/>
    <property type="match status" value="1"/>
</dbReference>
<dbReference type="Proteomes" id="UP000184546">
    <property type="component" value="Unassembled WGS sequence"/>
</dbReference>
<dbReference type="InterPro" id="IPR050275">
    <property type="entry name" value="PGM_Phosphatase"/>
</dbReference>
<protein>
    <recommendedName>
        <fullName evidence="5">Phosphoglycerate mutase</fullName>
    </recommendedName>
</protein>
<dbReference type="SMART" id="SM00855">
    <property type="entry name" value="PGAM"/>
    <property type="match status" value="1"/>
</dbReference>
<evidence type="ECO:0000313" key="3">
    <source>
        <dbReference type="EMBL" id="OJK03193.1"/>
    </source>
</evidence>
<feature type="active site" description="Tele-phosphohistidine intermediate" evidence="1">
    <location>
        <position position="16"/>
    </location>
</feature>
<evidence type="ECO:0008006" key="5">
    <source>
        <dbReference type="Google" id="ProtNLM"/>
    </source>
</evidence>
<dbReference type="PANTHER" id="PTHR48100">
    <property type="entry name" value="BROAD-SPECIFICITY PHOSPHATASE YOR283W-RELATED"/>
    <property type="match status" value="1"/>
</dbReference>
<keyword evidence="4" id="KW-1185">Reference proteome</keyword>
<dbReference type="InterPro" id="IPR029033">
    <property type="entry name" value="His_PPase_superfam"/>
</dbReference>
<evidence type="ECO:0000256" key="1">
    <source>
        <dbReference type="PIRSR" id="PIRSR613078-1"/>
    </source>
</evidence>
<evidence type="ECO:0000256" key="2">
    <source>
        <dbReference type="PIRSR" id="PIRSR613078-2"/>
    </source>
</evidence>
<organism evidence="3 4">
    <name type="scientific">Aspergillus aculeatus (strain ATCC 16872 / CBS 172.66 / WB 5094)</name>
    <dbReference type="NCBI Taxonomy" id="690307"/>
    <lineage>
        <taxon>Eukaryota</taxon>
        <taxon>Fungi</taxon>
        <taxon>Dikarya</taxon>
        <taxon>Ascomycota</taxon>
        <taxon>Pezizomycotina</taxon>
        <taxon>Eurotiomycetes</taxon>
        <taxon>Eurotiomycetidae</taxon>
        <taxon>Eurotiales</taxon>
        <taxon>Aspergillaceae</taxon>
        <taxon>Aspergillus</taxon>
        <taxon>Aspergillus subgen. Circumdati</taxon>
    </lineage>
</organism>
<dbReference type="PANTHER" id="PTHR48100:SF15">
    <property type="entry name" value="SEDOHEPTULOSE 1,7-BISPHOSPHATASE"/>
    <property type="match status" value="1"/>
</dbReference>
<feature type="binding site" evidence="2">
    <location>
        <position position="72"/>
    </location>
    <ligand>
        <name>substrate</name>
    </ligand>
</feature>
<dbReference type="EMBL" id="KV878972">
    <property type="protein sequence ID" value="OJK03193.1"/>
    <property type="molecule type" value="Genomic_DNA"/>
</dbReference>
<dbReference type="STRING" id="690307.A0A1L9X403"/>
<dbReference type="VEuPathDB" id="FungiDB:ASPACDRAFT_1853759"/>
<feature type="binding site" evidence="2">
    <location>
        <begin position="104"/>
        <end position="107"/>
    </location>
    <ligand>
        <name>substrate</name>
    </ligand>
</feature>
<dbReference type="OrthoDB" id="4818801at2759"/>
<dbReference type="RefSeq" id="XP_020059532.1">
    <property type="nucleotide sequence ID" value="XM_020197326.1"/>
</dbReference>
<feature type="active site" description="Proton donor/acceptor" evidence="1">
    <location>
        <position position="104"/>
    </location>
</feature>
<dbReference type="GeneID" id="30971140"/>
<sequence length="232" mass="26268">MSDLDSTTPRVFLIRHGETEWTKNGRYTGTTELELTPKGVEQVTQTGSQLIGPGRLIDPARIARVWVSPRRRTQQTFRHLFQPPGWHKGTVDERLVSYTEELAEWDYGDYEGLKVAEIRSARKARGLDQRREWVIWEDGCEGGESAQQVTDRLDGLIGRIRELQGPYMDGSKAVDVVLVSHGLVLRAFVKRWLNYSLSTPLPMMLSPGAIGILSYKNHDINEPGFYIGMSLP</sequence>
<dbReference type="GO" id="GO:0050278">
    <property type="term" value="F:sedoheptulose-bisphosphatase activity"/>
    <property type="evidence" value="ECO:0007669"/>
    <property type="project" value="TreeGrafter"/>
</dbReference>
<name>A0A1L9X403_ASPA1</name>
<dbReference type="Pfam" id="PF00300">
    <property type="entry name" value="His_Phos_1"/>
    <property type="match status" value="1"/>
</dbReference>
<accession>A0A1L9X403</accession>
<dbReference type="Gene3D" id="3.40.50.1240">
    <property type="entry name" value="Phosphoglycerate mutase-like"/>
    <property type="match status" value="1"/>
</dbReference>
<dbReference type="CDD" id="cd07067">
    <property type="entry name" value="HP_PGM_like"/>
    <property type="match status" value="1"/>
</dbReference>
<dbReference type="GO" id="GO:0046390">
    <property type="term" value="P:ribose phosphate biosynthetic process"/>
    <property type="evidence" value="ECO:0007669"/>
    <property type="project" value="TreeGrafter"/>
</dbReference>
<gene>
    <name evidence="3" type="ORF">ASPACDRAFT_1853759</name>
</gene>